<comment type="caution">
    <text evidence="1">The sequence shown here is derived from an EMBL/GenBank/DDBJ whole genome shotgun (WGS) entry which is preliminary data.</text>
</comment>
<evidence type="ECO:0000313" key="2">
    <source>
        <dbReference type="Proteomes" id="UP001302602"/>
    </source>
</evidence>
<dbReference type="GeneID" id="87825572"/>
<accession>A0AAN6Z3R5</accession>
<proteinExistence type="predicted"/>
<protein>
    <submittedName>
        <fullName evidence="1">Uncharacterized protein</fullName>
    </submittedName>
</protein>
<dbReference type="RefSeq" id="XP_062648276.1">
    <property type="nucleotide sequence ID" value="XM_062788802.1"/>
</dbReference>
<gene>
    <name evidence="1" type="ORF">N657DRAFT_571353</name>
</gene>
<name>A0AAN6Z3R5_9PEZI</name>
<reference evidence="1" key="2">
    <citation type="submission" date="2023-05" db="EMBL/GenBank/DDBJ databases">
        <authorList>
            <consortium name="Lawrence Berkeley National Laboratory"/>
            <person name="Steindorff A."/>
            <person name="Hensen N."/>
            <person name="Bonometti L."/>
            <person name="Westerberg I."/>
            <person name="Brannstrom I.O."/>
            <person name="Guillou S."/>
            <person name="Cros-Aarteil S."/>
            <person name="Calhoun S."/>
            <person name="Haridas S."/>
            <person name="Kuo A."/>
            <person name="Mondo S."/>
            <person name="Pangilinan J."/>
            <person name="Riley R."/>
            <person name="Labutti K."/>
            <person name="Andreopoulos B."/>
            <person name="Lipzen A."/>
            <person name="Chen C."/>
            <person name="Yanf M."/>
            <person name="Daum C."/>
            <person name="Ng V."/>
            <person name="Clum A."/>
            <person name="Ohm R."/>
            <person name="Martin F."/>
            <person name="Silar P."/>
            <person name="Natvig D."/>
            <person name="Lalanne C."/>
            <person name="Gautier V."/>
            <person name="Ament-Velasquez S.L."/>
            <person name="Kruys A."/>
            <person name="Hutchinson M.I."/>
            <person name="Powell A.J."/>
            <person name="Barry K."/>
            <person name="Miller A.N."/>
            <person name="Grigoriev I.V."/>
            <person name="Debuchy R."/>
            <person name="Gladieux P."/>
            <person name="Thoren M.H."/>
            <person name="Johannesson H."/>
        </authorList>
    </citation>
    <scope>NUCLEOTIDE SEQUENCE</scope>
    <source>
        <strain evidence="1">CBS 731.68</strain>
    </source>
</reference>
<feature type="non-terminal residue" evidence="1">
    <location>
        <position position="1"/>
    </location>
</feature>
<organism evidence="1 2">
    <name type="scientific">Parathielavia appendiculata</name>
    <dbReference type="NCBI Taxonomy" id="2587402"/>
    <lineage>
        <taxon>Eukaryota</taxon>
        <taxon>Fungi</taxon>
        <taxon>Dikarya</taxon>
        <taxon>Ascomycota</taxon>
        <taxon>Pezizomycotina</taxon>
        <taxon>Sordariomycetes</taxon>
        <taxon>Sordariomycetidae</taxon>
        <taxon>Sordariales</taxon>
        <taxon>Chaetomiaceae</taxon>
        <taxon>Parathielavia</taxon>
    </lineage>
</organism>
<keyword evidence="2" id="KW-1185">Reference proteome</keyword>
<dbReference type="EMBL" id="MU853227">
    <property type="protein sequence ID" value="KAK4124505.1"/>
    <property type="molecule type" value="Genomic_DNA"/>
</dbReference>
<sequence length="125" mass="13577">LDGSGLNIDYQTVRLAMDRHFLGPPNGLSLENFNIEAISTSGSVLPWQEKWSARMIKDELGSDTTRTLSGAGWADKAPGDALDKTPRQICGHIRTARPDFSSVNALRRPSSTSAAFFTPCRGLVD</sequence>
<dbReference type="Proteomes" id="UP001302602">
    <property type="component" value="Unassembled WGS sequence"/>
</dbReference>
<reference evidence="1" key="1">
    <citation type="journal article" date="2023" name="Mol. Phylogenet. Evol.">
        <title>Genome-scale phylogeny and comparative genomics of the fungal order Sordariales.</title>
        <authorList>
            <person name="Hensen N."/>
            <person name="Bonometti L."/>
            <person name="Westerberg I."/>
            <person name="Brannstrom I.O."/>
            <person name="Guillou S."/>
            <person name="Cros-Aarteil S."/>
            <person name="Calhoun S."/>
            <person name="Haridas S."/>
            <person name="Kuo A."/>
            <person name="Mondo S."/>
            <person name="Pangilinan J."/>
            <person name="Riley R."/>
            <person name="LaButti K."/>
            <person name="Andreopoulos B."/>
            <person name="Lipzen A."/>
            <person name="Chen C."/>
            <person name="Yan M."/>
            <person name="Daum C."/>
            <person name="Ng V."/>
            <person name="Clum A."/>
            <person name="Steindorff A."/>
            <person name="Ohm R.A."/>
            <person name="Martin F."/>
            <person name="Silar P."/>
            <person name="Natvig D.O."/>
            <person name="Lalanne C."/>
            <person name="Gautier V."/>
            <person name="Ament-Velasquez S.L."/>
            <person name="Kruys A."/>
            <person name="Hutchinson M.I."/>
            <person name="Powell A.J."/>
            <person name="Barry K."/>
            <person name="Miller A.N."/>
            <person name="Grigoriev I.V."/>
            <person name="Debuchy R."/>
            <person name="Gladieux P."/>
            <person name="Hiltunen Thoren M."/>
            <person name="Johannesson H."/>
        </authorList>
    </citation>
    <scope>NUCLEOTIDE SEQUENCE</scope>
    <source>
        <strain evidence="1">CBS 731.68</strain>
    </source>
</reference>
<dbReference type="AlphaFoldDB" id="A0AAN6Z3R5"/>
<evidence type="ECO:0000313" key="1">
    <source>
        <dbReference type="EMBL" id="KAK4124505.1"/>
    </source>
</evidence>